<gene>
    <name evidence="1" type="ORF">GOODEAATRI_030537</name>
</gene>
<name>A0ABV0PT26_9TELE</name>
<proteinExistence type="predicted"/>
<dbReference type="EMBL" id="JAHRIO010084824">
    <property type="protein sequence ID" value="MEQ2186629.1"/>
    <property type="molecule type" value="Genomic_DNA"/>
</dbReference>
<evidence type="ECO:0000313" key="2">
    <source>
        <dbReference type="Proteomes" id="UP001476798"/>
    </source>
</evidence>
<sequence length="168" mass="18248">MFTVVELIEPPDLCGSTTVGVIPISAGRGCSMTSCGSAAVLCDVTPVKPLVPVFLSMSSIKSLMVNITDNPLSSKDVTSSLSRCLSICLLINRHDNFTSSLSCRPNASLRVSTSSCDKVRSFFLMSASRDSHSLLMMLWLCSSHHLKDVHFFFWLCVRRTALLLSLAA</sequence>
<reference evidence="1 2" key="1">
    <citation type="submission" date="2021-06" db="EMBL/GenBank/DDBJ databases">
        <authorList>
            <person name="Palmer J.M."/>
        </authorList>
    </citation>
    <scope>NUCLEOTIDE SEQUENCE [LARGE SCALE GENOMIC DNA]</scope>
    <source>
        <strain evidence="1 2">GA_2019</strain>
        <tissue evidence="1">Muscle</tissue>
    </source>
</reference>
<keyword evidence="2" id="KW-1185">Reference proteome</keyword>
<accession>A0ABV0PT26</accession>
<organism evidence="1 2">
    <name type="scientific">Goodea atripinnis</name>
    <dbReference type="NCBI Taxonomy" id="208336"/>
    <lineage>
        <taxon>Eukaryota</taxon>
        <taxon>Metazoa</taxon>
        <taxon>Chordata</taxon>
        <taxon>Craniata</taxon>
        <taxon>Vertebrata</taxon>
        <taxon>Euteleostomi</taxon>
        <taxon>Actinopterygii</taxon>
        <taxon>Neopterygii</taxon>
        <taxon>Teleostei</taxon>
        <taxon>Neoteleostei</taxon>
        <taxon>Acanthomorphata</taxon>
        <taxon>Ovalentaria</taxon>
        <taxon>Atherinomorphae</taxon>
        <taxon>Cyprinodontiformes</taxon>
        <taxon>Goodeidae</taxon>
        <taxon>Goodea</taxon>
    </lineage>
</organism>
<dbReference type="Proteomes" id="UP001476798">
    <property type="component" value="Unassembled WGS sequence"/>
</dbReference>
<evidence type="ECO:0000313" key="1">
    <source>
        <dbReference type="EMBL" id="MEQ2186629.1"/>
    </source>
</evidence>
<comment type="caution">
    <text evidence="1">The sequence shown here is derived from an EMBL/GenBank/DDBJ whole genome shotgun (WGS) entry which is preliminary data.</text>
</comment>
<protein>
    <submittedName>
        <fullName evidence="1">Uncharacterized protein</fullName>
    </submittedName>
</protein>